<dbReference type="RefSeq" id="WP_050666083.1">
    <property type="nucleotide sequence ID" value="NZ_CDDB01000041.1"/>
</dbReference>
<evidence type="ECO:0000256" key="3">
    <source>
        <dbReference type="PROSITE-ProRule" id="PRU00473"/>
    </source>
</evidence>
<dbReference type="InterPro" id="IPR050330">
    <property type="entry name" value="Bact_OuterMem_StrucFunc"/>
</dbReference>
<dbReference type="KEGG" id="asr:WL1483_1158"/>
<proteinExistence type="predicted"/>
<comment type="subcellular location">
    <subcellularLocation>
        <location evidence="1">Cell outer membrane</location>
    </subcellularLocation>
</comment>
<keyword evidence="2 3" id="KW-0472">Membrane</keyword>
<organism evidence="5 7">
    <name type="scientific">Aeromonas schubertii</name>
    <dbReference type="NCBI Taxonomy" id="652"/>
    <lineage>
        <taxon>Bacteria</taxon>
        <taxon>Pseudomonadati</taxon>
        <taxon>Pseudomonadota</taxon>
        <taxon>Gammaproteobacteria</taxon>
        <taxon>Aeromonadales</taxon>
        <taxon>Aeromonadaceae</taxon>
        <taxon>Aeromonas</taxon>
    </lineage>
</organism>
<dbReference type="Pfam" id="PF18393">
    <property type="entry name" value="MotY_N"/>
    <property type="match status" value="1"/>
</dbReference>
<dbReference type="STRING" id="652.WL1483_1158"/>
<dbReference type="InterPro" id="IPR006664">
    <property type="entry name" value="OMP_bac"/>
</dbReference>
<keyword evidence="5" id="KW-0282">Flagellum</keyword>
<dbReference type="CDD" id="cd07185">
    <property type="entry name" value="OmpA_C-like"/>
    <property type="match status" value="1"/>
</dbReference>
<reference evidence="7" key="1">
    <citation type="submission" date="2015-10" db="EMBL/GenBank/DDBJ databases">
        <title>Complete Genome Sequence of Aeromonas schubertii strain WL1483.</title>
        <authorList>
            <person name="Liu L."/>
        </authorList>
    </citation>
    <scope>NUCLEOTIDE SEQUENCE [LARGE SCALE GENOMIC DNA]</scope>
    <source>
        <strain evidence="7">WL1483</strain>
    </source>
</reference>
<evidence type="ECO:0000313" key="8">
    <source>
        <dbReference type="Proteomes" id="UP000774958"/>
    </source>
</evidence>
<dbReference type="InterPro" id="IPR036737">
    <property type="entry name" value="OmpA-like_sf"/>
</dbReference>
<dbReference type="PROSITE" id="PS51123">
    <property type="entry name" value="OMPA_2"/>
    <property type="match status" value="1"/>
</dbReference>
<dbReference type="Pfam" id="PF00691">
    <property type="entry name" value="OmpA"/>
    <property type="match status" value="1"/>
</dbReference>
<dbReference type="EMBL" id="JAIRBT010000041">
    <property type="protein sequence ID" value="MBZ6068341.1"/>
    <property type="molecule type" value="Genomic_DNA"/>
</dbReference>
<reference evidence="6 8" key="3">
    <citation type="submission" date="2021-09" db="EMBL/GenBank/DDBJ databases">
        <title>Aeromonas schubertii isolated from Asian sea bass.</title>
        <authorList>
            <person name="Pinpimai K."/>
        </authorList>
    </citation>
    <scope>NUCLEOTIDE SEQUENCE [LARGE SCALE GENOMIC DNA]</scope>
    <source>
        <strain evidence="6 8">CHULA2021a</strain>
    </source>
</reference>
<evidence type="ECO:0000313" key="6">
    <source>
        <dbReference type="EMBL" id="MBZ6068341.1"/>
    </source>
</evidence>
<evidence type="ECO:0000256" key="1">
    <source>
        <dbReference type="ARBA" id="ARBA00004442"/>
    </source>
</evidence>
<accession>A0A0S2SFV3</accession>
<dbReference type="Gene3D" id="3.30.1330.60">
    <property type="entry name" value="OmpA-like domain"/>
    <property type="match status" value="1"/>
</dbReference>
<dbReference type="PANTHER" id="PTHR30329">
    <property type="entry name" value="STATOR ELEMENT OF FLAGELLAR MOTOR COMPLEX"/>
    <property type="match status" value="1"/>
</dbReference>
<gene>
    <name evidence="5" type="primary">motY</name>
    <name evidence="6" type="ORF">LA374_19335</name>
    <name evidence="5" type="ORF">WL1483_1158</name>
</gene>
<evidence type="ECO:0000313" key="5">
    <source>
        <dbReference type="EMBL" id="ALP40577.1"/>
    </source>
</evidence>
<dbReference type="SUPFAM" id="SSF103088">
    <property type="entry name" value="OmpA-like"/>
    <property type="match status" value="1"/>
</dbReference>
<dbReference type="GO" id="GO:0009279">
    <property type="term" value="C:cell outer membrane"/>
    <property type="evidence" value="ECO:0007669"/>
    <property type="project" value="UniProtKB-SubCell"/>
</dbReference>
<evidence type="ECO:0000313" key="7">
    <source>
        <dbReference type="Proteomes" id="UP000058114"/>
    </source>
</evidence>
<keyword evidence="5" id="KW-0969">Cilium</keyword>
<sequence length="281" mass="31563">MAAAVPVQAGVTEFGASLDQSVWRLTSDTQVECRLEHPIPSWGTGMFVARAGKQINLDFELHGQRPQAQSQSVTLGSMPPAWRPGVAGRQLAQLRFYKQFDGLVNGQTAWTMLDELEGGRMPTFQYRDWYRQDRAVRVSLSSVNFRVKYQAFMDCMSSLLPYSFDDIAFSILTYEKNSDRLSAPSRRRLEMISAYLKADPSIDVVVIDAYSDSYGGRWTNQKLSEKRAESVKSFFTGLGLDATKIAVEGHGEKQHVASNETEKGRAKNRRVVISMERSSNL</sequence>
<dbReference type="PRINTS" id="PR01021">
    <property type="entry name" value="OMPADOMAIN"/>
</dbReference>
<protein>
    <submittedName>
        <fullName evidence="5">Flagellar protein MotY</fullName>
    </submittedName>
    <submittedName>
        <fullName evidence="6">OmpA family protein</fullName>
    </submittedName>
</protein>
<dbReference type="PANTHER" id="PTHR30329:SF17">
    <property type="entry name" value="LIPOPROTEIN YFIB-RELATED"/>
    <property type="match status" value="1"/>
</dbReference>
<keyword evidence="8" id="KW-1185">Reference proteome</keyword>
<dbReference type="Gene3D" id="2.60.40.2540">
    <property type="match status" value="1"/>
</dbReference>
<evidence type="ECO:0000259" key="4">
    <source>
        <dbReference type="PROSITE" id="PS51123"/>
    </source>
</evidence>
<evidence type="ECO:0000256" key="2">
    <source>
        <dbReference type="ARBA" id="ARBA00023136"/>
    </source>
</evidence>
<dbReference type="AlphaFoldDB" id="A0A0S2SFV3"/>
<dbReference type="PRINTS" id="PR01023">
    <property type="entry name" value="NAFLGMOTY"/>
</dbReference>
<dbReference type="InterPro" id="IPR006665">
    <property type="entry name" value="OmpA-like"/>
</dbReference>
<dbReference type="OrthoDB" id="6905929at2"/>
<dbReference type="EMBL" id="CP013067">
    <property type="protein sequence ID" value="ALP40577.1"/>
    <property type="molecule type" value="Genomic_DNA"/>
</dbReference>
<dbReference type="Proteomes" id="UP000774958">
    <property type="component" value="Unassembled WGS sequence"/>
</dbReference>
<dbReference type="Proteomes" id="UP000058114">
    <property type="component" value="Chromosome"/>
</dbReference>
<feature type="domain" description="OmpA-like" evidence="4">
    <location>
        <begin position="162"/>
        <end position="279"/>
    </location>
</feature>
<reference evidence="5 7" key="2">
    <citation type="journal article" date="2016" name="Genome Announc.">
        <title>Complete Genome Sequence of the Highly Virulent Aeromonas schubertii Strain WL1483, Isolated from Diseased Snakehead Fish (Channa argus) in China.</title>
        <authorList>
            <person name="Liu L."/>
            <person name="Li N."/>
            <person name="Zhang D."/>
            <person name="Fu X."/>
            <person name="Shi C."/>
            <person name="Lin Q."/>
            <person name="Hao G."/>
        </authorList>
    </citation>
    <scope>NUCLEOTIDE SEQUENCE [LARGE SCALE GENOMIC DNA]</scope>
    <source>
        <strain evidence="5 7">WL1483</strain>
    </source>
</reference>
<dbReference type="PATRIC" id="fig|652.5.peg.2897"/>
<dbReference type="InterPro" id="IPR041544">
    <property type="entry name" value="MotY_N"/>
</dbReference>
<keyword evidence="5" id="KW-0966">Cell projection</keyword>
<name>A0A0S2SFV3_9GAMM</name>